<evidence type="ECO:0000313" key="4">
    <source>
        <dbReference type="Proteomes" id="UP001273505"/>
    </source>
</evidence>
<dbReference type="EMBL" id="JAXAFO010000017">
    <property type="protein sequence ID" value="MDX6849960.1"/>
    <property type="molecule type" value="Genomic_DNA"/>
</dbReference>
<evidence type="ECO:0000313" key="3">
    <source>
        <dbReference type="EMBL" id="MDX6849960.1"/>
    </source>
</evidence>
<comment type="caution">
    <text evidence="3">The sequence shown here is derived from an EMBL/GenBank/DDBJ whole genome shotgun (WGS) entry which is preliminary data.</text>
</comment>
<dbReference type="RefSeq" id="WP_302721850.1">
    <property type="nucleotide sequence ID" value="NZ_JAULRU010000418.1"/>
</dbReference>
<proteinExistence type="predicted"/>
<dbReference type="PANTHER" id="PTHR43777:SF1">
    <property type="entry name" value="MOLYBDENUM COFACTOR CYTIDYLYLTRANSFERASE"/>
    <property type="match status" value="1"/>
</dbReference>
<reference evidence="3 4" key="1">
    <citation type="submission" date="2023-11" db="EMBL/GenBank/DDBJ databases">
        <title>Gilvimarinus fulvus sp. nov., isolated from the surface of Kelp.</title>
        <authorList>
            <person name="Sun Y.Y."/>
            <person name="Gong Y."/>
            <person name="Du Z.J."/>
        </authorList>
    </citation>
    <scope>NUCLEOTIDE SEQUENCE [LARGE SCALE GENOMIC DNA]</scope>
    <source>
        <strain evidence="3 4">SDUM040013</strain>
    </source>
</reference>
<sequence>MSFNNTDAQNDQVVALIVAAGFSTRFGNNDKRAAKLNRQQTLLAASYHCAASFFKNVRVIIRDDDDMSTLGLAPNTPAYRTPHARQGQGASMADGFRALLADKTLSDMQIAAVWLGDIPRITPNTLMQLSCKANANNIIRPTYAGQVGHPVFFGRRFWPELAELGGDKGAVELIKQHQAFYRKVEVDDSGICRDIDTQDDLKSFQFR</sequence>
<name>A0ABU4RYH5_9GAMM</name>
<evidence type="ECO:0000259" key="2">
    <source>
        <dbReference type="Pfam" id="PF12804"/>
    </source>
</evidence>
<dbReference type="InterPro" id="IPR029044">
    <property type="entry name" value="Nucleotide-diphossugar_trans"/>
</dbReference>
<feature type="domain" description="MobA-like NTP transferase" evidence="2">
    <location>
        <begin position="15"/>
        <end position="178"/>
    </location>
</feature>
<organism evidence="3 4">
    <name type="scientific">Gilvimarinus gilvus</name>
    <dbReference type="NCBI Taxonomy" id="3058038"/>
    <lineage>
        <taxon>Bacteria</taxon>
        <taxon>Pseudomonadati</taxon>
        <taxon>Pseudomonadota</taxon>
        <taxon>Gammaproteobacteria</taxon>
        <taxon>Cellvibrionales</taxon>
        <taxon>Cellvibrionaceae</taxon>
        <taxon>Gilvimarinus</taxon>
    </lineage>
</organism>
<evidence type="ECO:0000256" key="1">
    <source>
        <dbReference type="ARBA" id="ARBA00022842"/>
    </source>
</evidence>
<dbReference type="SUPFAM" id="SSF53448">
    <property type="entry name" value="Nucleotide-diphospho-sugar transferases"/>
    <property type="match status" value="1"/>
</dbReference>
<dbReference type="CDD" id="cd04182">
    <property type="entry name" value="GT_2_like_f"/>
    <property type="match status" value="1"/>
</dbReference>
<dbReference type="PANTHER" id="PTHR43777">
    <property type="entry name" value="MOLYBDENUM COFACTOR CYTIDYLYLTRANSFERASE"/>
    <property type="match status" value="1"/>
</dbReference>
<keyword evidence="4" id="KW-1185">Reference proteome</keyword>
<dbReference type="InterPro" id="IPR025877">
    <property type="entry name" value="MobA-like_NTP_Trfase"/>
</dbReference>
<dbReference type="Pfam" id="PF12804">
    <property type="entry name" value="NTP_transf_3"/>
    <property type="match status" value="1"/>
</dbReference>
<dbReference type="Proteomes" id="UP001273505">
    <property type="component" value="Unassembled WGS sequence"/>
</dbReference>
<keyword evidence="1" id="KW-0460">Magnesium</keyword>
<gene>
    <name evidence="3" type="ORF">SCD92_11365</name>
</gene>
<protein>
    <submittedName>
        <fullName evidence="3">Nucleotidyltransferase family protein</fullName>
    </submittedName>
</protein>
<dbReference type="Gene3D" id="3.90.550.10">
    <property type="entry name" value="Spore Coat Polysaccharide Biosynthesis Protein SpsA, Chain A"/>
    <property type="match status" value="1"/>
</dbReference>
<accession>A0ABU4RYH5</accession>